<dbReference type="Proteomes" id="UP000004079">
    <property type="component" value="Unassembled WGS sequence"/>
</dbReference>
<accession>D1QMS2</accession>
<name>D1QMS2_9BACT</name>
<sequence>MYERRLPLSLGSFISKYYAKIILISKFANCRLQKSWYFFIF</sequence>
<dbReference type="EMBL" id="ACUZ02000003">
    <property type="protein sequence ID" value="EFB33322.1"/>
    <property type="molecule type" value="Genomic_DNA"/>
</dbReference>
<reference evidence="1 2" key="1">
    <citation type="submission" date="2009-11" db="EMBL/GenBank/DDBJ databases">
        <authorList>
            <person name="Weinstock G."/>
            <person name="Sodergren E."/>
            <person name="Clifton S."/>
            <person name="Fulton L."/>
            <person name="Fulton B."/>
            <person name="Courtney L."/>
            <person name="Fronick C."/>
            <person name="Harrison M."/>
            <person name="Strong C."/>
            <person name="Farmer C."/>
            <person name="Delahaunty K."/>
            <person name="Markovic C."/>
            <person name="Hall O."/>
            <person name="Minx P."/>
            <person name="Tomlinson C."/>
            <person name="Mitreva M."/>
            <person name="Nelson J."/>
            <person name="Hou S."/>
            <person name="Wollam A."/>
            <person name="Pepin K.H."/>
            <person name="Johnson M."/>
            <person name="Bhonagiri V."/>
            <person name="Nash W.E."/>
            <person name="Warren W."/>
            <person name="Chinwalla A."/>
            <person name="Mardis E.R."/>
            <person name="Wilson R.K."/>
        </authorList>
    </citation>
    <scope>NUCLEOTIDE SEQUENCE [LARGE SCALE GENOMIC DNA]</scope>
    <source>
        <strain evidence="1 2">F0302</strain>
    </source>
</reference>
<protein>
    <submittedName>
        <fullName evidence="1">Uncharacterized protein</fullName>
    </submittedName>
</protein>
<gene>
    <name evidence="1" type="ORF">HMPREF0971_00081</name>
</gene>
<organism evidence="1 2">
    <name type="scientific">Segatella oris F0302</name>
    <dbReference type="NCBI Taxonomy" id="649760"/>
    <lineage>
        <taxon>Bacteria</taxon>
        <taxon>Pseudomonadati</taxon>
        <taxon>Bacteroidota</taxon>
        <taxon>Bacteroidia</taxon>
        <taxon>Bacteroidales</taxon>
        <taxon>Prevotellaceae</taxon>
        <taxon>Segatella</taxon>
    </lineage>
</organism>
<evidence type="ECO:0000313" key="2">
    <source>
        <dbReference type="Proteomes" id="UP000004079"/>
    </source>
</evidence>
<evidence type="ECO:0000313" key="1">
    <source>
        <dbReference type="EMBL" id="EFB33322.1"/>
    </source>
</evidence>
<proteinExistence type="predicted"/>
<dbReference type="AlphaFoldDB" id="D1QMS2"/>
<comment type="caution">
    <text evidence="1">The sequence shown here is derived from an EMBL/GenBank/DDBJ whole genome shotgun (WGS) entry which is preliminary data.</text>
</comment>
<dbReference type="HOGENOM" id="CLU_3274609_0_0_10"/>